<sequence>MGFPFAGSFARMMPMRYYPIFIKLTGQECLVVGAGQVGRRKIASLLESGPARVLVVDTRPADEELRELLANPCIDYQTRTFRPEDVNGKTLVIASTDDEDLNWTISNLCRDKGILCNIVDQPEKCSFIVPAVHRQGDLTLAVSTGGASPALAKKIRKDLDEYFGRHYGAFLELMSRIRPLVIGRGRPTLENTALFRELVDSDLLEAMERDDREGVVEILQRILPQELESHIEELLRGLC</sequence>
<organism evidence="8 9">
    <name type="scientific">Desulfocurvibacter africanus PCS</name>
    <dbReference type="NCBI Taxonomy" id="1262666"/>
    <lineage>
        <taxon>Bacteria</taxon>
        <taxon>Pseudomonadati</taxon>
        <taxon>Thermodesulfobacteriota</taxon>
        <taxon>Desulfovibrionia</taxon>
        <taxon>Desulfovibrionales</taxon>
        <taxon>Desulfovibrionaceae</taxon>
        <taxon>Desulfocurvibacter</taxon>
    </lineage>
</organism>
<feature type="domain" description="Siroheme synthase central" evidence="7">
    <location>
        <begin position="135"/>
        <end position="160"/>
    </location>
</feature>
<dbReference type="OrthoDB" id="9815856at2"/>
<accession>M5PXY6</accession>
<dbReference type="UniPathway" id="UPA00262">
    <property type="reaction ID" value="UER00222"/>
</dbReference>
<dbReference type="Pfam" id="PF14824">
    <property type="entry name" value="Sirohm_synth_M"/>
    <property type="match status" value="1"/>
</dbReference>
<dbReference type="InterPro" id="IPR042518">
    <property type="entry name" value="SirC_C"/>
</dbReference>
<keyword evidence="5" id="KW-0627">Porphyrin biosynthesis</keyword>
<evidence type="ECO:0000256" key="3">
    <source>
        <dbReference type="ARBA" id="ARBA00023002"/>
    </source>
</evidence>
<dbReference type="Gene3D" id="1.10.8.610">
    <property type="entry name" value="SirC, precorrin-2 dehydrogenase, C-terminal helical domain-like"/>
    <property type="match status" value="1"/>
</dbReference>
<dbReference type="InterPro" id="IPR036291">
    <property type="entry name" value="NAD(P)-bd_dom_sf"/>
</dbReference>
<evidence type="ECO:0000256" key="2">
    <source>
        <dbReference type="ARBA" id="ARBA00012400"/>
    </source>
</evidence>
<keyword evidence="3 8" id="KW-0560">Oxidoreductase</keyword>
<dbReference type="AlphaFoldDB" id="M5PXY6"/>
<evidence type="ECO:0000256" key="1">
    <source>
        <dbReference type="ARBA" id="ARBA00005010"/>
    </source>
</evidence>
<dbReference type="EC" id="1.3.1.76" evidence="2"/>
<comment type="caution">
    <text evidence="8">The sequence shown here is derived from an EMBL/GenBank/DDBJ whole genome shotgun (WGS) entry which is preliminary data.</text>
</comment>
<evidence type="ECO:0000256" key="6">
    <source>
        <dbReference type="ARBA" id="ARBA00047561"/>
    </source>
</evidence>
<dbReference type="SUPFAM" id="SSF75615">
    <property type="entry name" value="Siroheme synthase middle domains-like"/>
    <property type="match status" value="1"/>
</dbReference>
<comment type="catalytic activity">
    <reaction evidence="6">
        <text>precorrin-2 + NAD(+) = sirohydrochlorin + NADH + 2 H(+)</text>
        <dbReference type="Rhea" id="RHEA:15613"/>
        <dbReference type="ChEBI" id="CHEBI:15378"/>
        <dbReference type="ChEBI" id="CHEBI:57540"/>
        <dbReference type="ChEBI" id="CHEBI:57945"/>
        <dbReference type="ChEBI" id="CHEBI:58351"/>
        <dbReference type="ChEBI" id="CHEBI:58827"/>
        <dbReference type="EC" id="1.3.1.76"/>
    </reaction>
</comment>
<dbReference type="Pfam" id="PF13241">
    <property type="entry name" value="NAD_binding_7"/>
    <property type="match status" value="1"/>
</dbReference>
<dbReference type="InterPro" id="IPR006367">
    <property type="entry name" value="Sirohaem_synthase_N"/>
</dbReference>
<dbReference type="PANTHER" id="PTHR35330:SF1">
    <property type="entry name" value="SIROHEME BIOSYNTHESIS PROTEIN MET8"/>
    <property type="match status" value="1"/>
</dbReference>
<dbReference type="EMBL" id="AOSV01000003">
    <property type="protein sequence ID" value="EMG38904.1"/>
    <property type="molecule type" value="Genomic_DNA"/>
</dbReference>
<comment type="pathway">
    <text evidence="1">Porphyrin-containing compound metabolism; siroheme biosynthesis; sirohydrochlorin from precorrin-2: step 1/1.</text>
</comment>
<proteinExistence type="predicted"/>
<dbReference type="NCBIfam" id="TIGR01470">
    <property type="entry name" value="cysG_Nterm"/>
    <property type="match status" value="1"/>
</dbReference>
<protein>
    <recommendedName>
        <fullName evidence="2">precorrin-2 dehydrogenase</fullName>
        <ecNumber evidence="2">1.3.1.76</ecNumber>
    </recommendedName>
</protein>
<dbReference type="GO" id="GO:0019354">
    <property type="term" value="P:siroheme biosynthetic process"/>
    <property type="evidence" value="ECO:0007669"/>
    <property type="project" value="UniProtKB-UniPathway"/>
</dbReference>
<dbReference type="GO" id="GO:0004325">
    <property type="term" value="F:ferrochelatase activity"/>
    <property type="evidence" value="ECO:0007669"/>
    <property type="project" value="InterPro"/>
</dbReference>
<evidence type="ECO:0000256" key="5">
    <source>
        <dbReference type="ARBA" id="ARBA00023244"/>
    </source>
</evidence>
<evidence type="ECO:0000313" key="8">
    <source>
        <dbReference type="EMBL" id="EMG38904.1"/>
    </source>
</evidence>
<dbReference type="PANTHER" id="PTHR35330">
    <property type="entry name" value="SIROHEME BIOSYNTHESIS PROTEIN MET8"/>
    <property type="match status" value="1"/>
</dbReference>
<dbReference type="Proteomes" id="UP000011922">
    <property type="component" value="Unassembled WGS sequence"/>
</dbReference>
<dbReference type="PATRIC" id="fig|1262666.3.peg.546"/>
<dbReference type="InterPro" id="IPR028161">
    <property type="entry name" value="Met8-like"/>
</dbReference>
<keyword evidence="4" id="KW-0520">NAD</keyword>
<name>M5PXY6_DESAF</name>
<reference evidence="8 9" key="1">
    <citation type="journal article" date="2013" name="Genome Announc.">
        <title>Draft Genome Sequence for Desulfovibrio africanus Strain PCS.</title>
        <authorList>
            <person name="Brown S.D."/>
            <person name="Utturkar S.M."/>
            <person name="Arkin A.P."/>
            <person name="Deutschbauer A.M."/>
            <person name="Elias D.A."/>
            <person name="Hazen T.C."/>
            <person name="Chakraborty R."/>
        </authorList>
    </citation>
    <scope>NUCLEOTIDE SEQUENCE [LARGE SCALE GENOMIC DNA]</scope>
    <source>
        <strain evidence="8 9">PCS</strain>
    </source>
</reference>
<evidence type="ECO:0000259" key="7">
    <source>
        <dbReference type="Pfam" id="PF14824"/>
    </source>
</evidence>
<dbReference type="InterPro" id="IPR028281">
    <property type="entry name" value="Sirohaem_synthase_central"/>
</dbReference>
<evidence type="ECO:0000256" key="4">
    <source>
        <dbReference type="ARBA" id="ARBA00023027"/>
    </source>
</evidence>
<gene>
    <name evidence="8" type="ORF">PCS_00541</name>
</gene>
<dbReference type="GO" id="GO:0043115">
    <property type="term" value="F:precorrin-2 dehydrogenase activity"/>
    <property type="evidence" value="ECO:0007669"/>
    <property type="project" value="UniProtKB-EC"/>
</dbReference>
<dbReference type="Gene3D" id="3.40.50.720">
    <property type="entry name" value="NAD(P)-binding Rossmann-like Domain"/>
    <property type="match status" value="1"/>
</dbReference>
<evidence type="ECO:0000313" key="9">
    <source>
        <dbReference type="Proteomes" id="UP000011922"/>
    </source>
</evidence>
<dbReference type="SUPFAM" id="SSF51735">
    <property type="entry name" value="NAD(P)-binding Rossmann-fold domains"/>
    <property type="match status" value="1"/>
</dbReference>